<dbReference type="RefSeq" id="WP_379951762.1">
    <property type="nucleotide sequence ID" value="NZ_JBHMAF010000194.1"/>
</dbReference>
<dbReference type="InterPro" id="IPR035965">
    <property type="entry name" value="PAS-like_dom_sf"/>
</dbReference>
<dbReference type="InterPro" id="IPR003594">
    <property type="entry name" value="HATPase_dom"/>
</dbReference>
<dbReference type="SMART" id="SM00387">
    <property type="entry name" value="HATPase_c"/>
    <property type="match status" value="1"/>
</dbReference>
<feature type="domain" description="PAC" evidence="13">
    <location>
        <begin position="274"/>
        <end position="325"/>
    </location>
</feature>
<protein>
    <recommendedName>
        <fullName evidence="2">histidine kinase</fullName>
        <ecNumber evidence="2">2.7.13.3</ecNumber>
    </recommendedName>
</protein>
<dbReference type="InterPro" id="IPR000014">
    <property type="entry name" value="PAS"/>
</dbReference>
<dbReference type="NCBIfam" id="TIGR00229">
    <property type="entry name" value="sensory_box"/>
    <property type="match status" value="2"/>
</dbReference>
<evidence type="ECO:0000256" key="10">
    <source>
        <dbReference type="SAM" id="Phobius"/>
    </source>
</evidence>
<keyword evidence="5" id="KW-0547">Nucleotide-binding</keyword>
<proteinExistence type="predicted"/>
<dbReference type="Pfam" id="PF02518">
    <property type="entry name" value="HATPase_c"/>
    <property type="match status" value="1"/>
</dbReference>
<dbReference type="InterPro" id="IPR005467">
    <property type="entry name" value="His_kinase_dom"/>
</dbReference>
<feature type="coiled-coil region" evidence="9">
    <location>
        <begin position="183"/>
        <end position="210"/>
    </location>
</feature>
<keyword evidence="8" id="KW-0902">Two-component regulatory system</keyword>
<dbReference type="PROSITE" id="PS50113">
    <property type="entry name" value="PAC"/>
    <property type="match status" value="2"/>
</dbReference>
<dbReference type="Pfam" id="PF08448">
    <property type="entry name" value="PAS_4"/>
    <property type="match status" value="1"/>
</dbReference>
<keyword evidence="10" id="KW-0472">Membrane</keyword>
<dbReference type="SUPFAM" id="SSF47384">
    <property type="entry name" value="Homodimeric domain of signal transducing histidine kinase"/>
    <property type="match status" value="1"/>
</dbReference>
<dbReference type="InterPro" id="IPR036890">
    <property type="entry name" value="HATPase_C_sf"/>
</dbReference>
<organism evidence="14 15">
    <name type="scientific">Ectobacillus funiculus</name>
    <dbReference type="NCBI Taxonomy" id="137993"/>
    <lineage>
        <taxon>Bacteria</taxon>
        <taxon>Bacillati</taxon>
        <taxon>Bacillota</taxon>
        <taxon>Bacilli</taxon>
        <taxon>Bacillales</taxon>
        <taxon>Bacillaceae</taxon>
        <taxon>Ectobacillus</taxon>
    </lineage>
</organism>
<evidence type="ECO:0000256" key="1">
    <source>
        <dbReference type="ARBA" id="ARBA00000085"/>
    </source>
</evidence>
<evidence type="ECO:0000256" key="5">
    <source>
        <dbReference type="ARBA" id="ARBA00022741"/>
    </source>
</evidence>
<keyword evidence="7" id="KW-0067">ATP-binding</keyword>
<evidence type="ECO:0000313" key="14">
    <source>
        <dbReference type="EMBL" id="MFB9761616.1"/>
    </source>
</evidence>
<evidence type="ECO:0000313" key="15">
    <source>
        <dbReference type="Proteomes" id="UP001589609"/>
    </source>
</evidence>
<dbReference type="InterPro" id="IPR000700">
    <property type="entry name" value="PAS-assoc_C"/>
</dbReference>
<dbReference type="CDD" id="cd00130">
    <property type="entry name" value="PAS"/>
    <property type="match status" value="1"/>
</dbReference>
<gene>
    <name evidence="14" type="ORF">ACFFMS_25590</name>
</gene>
<dbReference type="Gene3D" id="3.30.450.20">
    <property type="entry name" value="PAS domain"/>
    <property type="match status" value="2"/>
</dbReference>
<dbReference type="CDD" id="cd00082">
    <property type="entry name" value="HisKA"/>
    <property type="match status" value="1"/>
</dbReference>
<comment type="catalytic activity">
    <reaction evidence="1">
        <text>ATP + protein L-histidine = ADP + protein N-phospho-L-histidine.</text>
        <dbReference type="EC" id="2.7.13.3"/>
    </reaction>
</comment>
<comment type="caution">
    <text evidence="14">The sequence shown here is derived from an EMBL/GenBank/DDBJ whole genome shotgun (WGS) entry which is preliminary data.</text>
</comment>
<feature type="domain" description="PAS" evidence="12">
    <location>
        <begin position="200"/>
        <end position="270"/>
    </location>
</feature>
<keyword evidence="4" id="KW-0808">Transferase</keyword>
<keyword evidence="9" id="KW-0175">Coiled coil</keyword>
<dbReference type="InterPro" id="IPR036097">
    <property type="entry name" value="HisK_dim/P_sf"/>
</dbReference>
<evidence type="ECO:0000256" key="8">
    <source>
        <dbReference type="ARBA" id="ARBA00023012"/>
    </source>
</evidence>
<dbReference type="SUPFAM" id="SSF55785">
    <property type="entry name" value="PYP-like sensor domain (PAS domain)"/>
    <property type="match status" value="2"/>
</dbReference>
<dbReference type="PANTHER" id="PTHR43065">
    <property type="entry name" value="SENSOR HISTIDINE KINASE"/>
    <property type="match status" value="1"/>
</dbReference>
<dbReference type="SMART" id="SM00388">
    <property type="entry name" value="HisKA"/>
    <property type="match status" value="1"/>
</dbReference>
<dbReference type="Gene3D" id="3.30.565.10">
    <property type="entry name" value="Histidine kinase-like ATPase, C-terminal domain"/>
    <property type="match status" value="1"/>
</dbReference>
<evidence type="ECO:0000256" key="3">
    <source>
        <dbReference type="ARBA" id="ARBA00022553"/>
    </source>
</evidence>
<dbReference type="InterPro" id="IPR013767">
    <property type="entry name" value="PAS_fold"/>
</dbReference>
<evidence type="ECO:0000259" key="12">
    <source>
        <dbReference type="PROSITE" id="PS50112"/>
    </source>
</evidence>
<dbReference type="InterPro" id="IPR004358">
    <property type="entry name" value="Sig_transdc_His_kin-like_C"/>
</dbReference>
<evidence type="ECO:0000256" key="4">
    <source>
        <dbReference type="ARBA" id="ARBA00022679"/>
    </source>
</evidence>
<dbReference type="Pfam" id="PF00989">
    <property type="entry name" value="PAS"/>
    <property type="match status" value="1"/>
</dbReference>
<dbReference type="SUPFAM" id="SSF55874">
    <property type="entry name" value="ATPase domain of HSP90 chaperone/DNA topoisomerase II/histidine kinase"/>
    <property type="match status" value="1"/>
</dbReference>
<sequence>MNKKKVLIAYITLSVIWLYATDSLLETYIDTFDIALWQRVKGSIYIAIVGGFIYFLLKKEEKLQHVKQEEQRLSTLINAMVDFVNFKDGEGRWILANEFGLKLFHLEHVDYRGKKDSELAQYTSFYKEALEYCEISDEETWQAGELTHCEESVPLPDGTFKVFHTIKVPLFFEDGSRKGLVVIGRDITERKEAKKQLEESEQRYKSLFEYNPDLVYMIDLQGNITNLNPIFEDLIGYKKEDVIGTSILSFISEKDKERVTDEFSRIIATGVSSKGKELEIVRRDGMKMSFECTSVPIIIENKVVGVTGYAKDVTKIKETEERLRRAEKLSIVGELAASVAHEIRNPLTSLKGFVQLLQKGDAGQTHYYNIMLNELDRINHIVGELLVLAKPQTLRFQKDNIISIVEDVKALLESQTNLYSAEIDIKAEQNLPLIECESNQLKQLFINLIKNSVEAGATKIQVALSRTKENMVLVRVRDNGCGIPEQRIKHLGEPFFSYKEKGTGLGLTVSYRIVESHKGRIVFKSEVNQGTEVEIMLPIYNKS</sequence>
<feature type="domain" description="PAC" evidence="13">
    <location>
        <begin position="147"/>
        <end position="199"/>
    </location>
</feature>
<feature type="transmembrane region" description="Helical" evidence="10">
    <location>
        <begin position="36"/>
        <end position="57"/>
    </location>
</feature>
<dbReference type="InterPro" id="IPR003661">
    <property type="entry name" value="HisK_dim/P_dom"/>
</dbReference>
<keyword evidence="15" id="KW-1185">Reference proteome</keyword>
<keyword evidence="10" id="KW-1133">Transmembrane helix</keyword>
<evidence type="ECO:0000256" key="6">
    <source>
        <dbReference type="ARBA" id="ARBA00022777"/>
    </source>
</evidence>
<keyword evidence="3" id="KW-0597">Phosphoprotein</keyword>
<evidence type="ECO:0000256" key="2">
    <source>
        <dbReference type="ARBA" id="ARBA00012438"/>
    </source>
</evidence>
<evidence type="ECO:0000256" key="9">
    <source>
        <dbReference type="SAM" id="Coils"/>
    </source>
</evidence>
<dbReference type="PRINTS" id="PR00344">
    <property type="entry name" value="BCTRLSENSOR"/>
</dbReference>
<dbReference type="PROSITE" id="PS50112">
    <property type="entry name" value="PAS"/>
    <property type="match status" value="1"/>
</dbReference>
<dbReference type="Pfam" id="PF00512">
    <property type="entry name" value="HisKA"/>
    <property type="match status" value="1"/>
</dbReference>
<dbReference type="InterPro" id="IPR013656">
    <property type="entry name" value="PAS_4"/>
</dbReference>
<accession>A0ABV5WNH6</accession>
<evidence type="ECO:0000256" key="7">
    <source>
        <dbReference type="ARBA" id="ARBA00022840"/>
    </source>
</evidence>
<evidence type="ECO:0000259" key="11">
    <source>
        <dbReference type="PROSITE" id="PS50109"/>
    </source>
</evidence>
<reference evidence="14 15" key="1">
    <citation type="submission" date="2024-09" db="EMBL/GenBank/DDBJ databases">
        <authorList>
            <person name="Sun Q."/>
            <person name="Mori K."/>
        </authorList>
    </citation>
    <scope>NUCLEOTIDE SEQUENCE [LARGE SCALE GENOMIC DNA]</scope>
    <source>
        <strain evidence="14 15">JCM 11201</strain>
    </source>
</reference>
<evidence type="ECO:0000259" key="13">
    <source>
        <dbReference type="PROSITE" id="PS50113"/>
    </source>
</evidence>
<dbReference type="CDD" id="cd00075">
    <property type="entry name" value="HATPase"/>
    <property type="match status" value="1"/>
</dbReference>
<name>A0ABV5WNH6_9BACI</name>
<feature type="domain" description="Histidine kinase" evidence="11">
    <location>
        <begin position="338"/>
        <end position="541"/>
    </location>
</feature>
<keyword evidence="10" id="KW-0812">Transmembrane</keyword>
<dbReference type="Proteomes" id="UP001589609">
    <property type="component" value="Unassembled WGS sequence"/>
</dbReference>
<dbReference type="SMART" id="SM00091">
    <property type="entry name" value="PAS"/>
    <property type="match status" value="2"/>
</dbReference>
<dbReference type="PROSITE" id="PS50109">
    <property type="entry name" value="HIS_KIN"/>
    <property type="match status" value="1"/>
</dbReference>
<keyword evidence="6" id="KW-0418">Kinase</keyword>
<dbReference type="EMBL" id="JBHMAF010000194">
    <property type="protein sequence ID" value="MFB9761616.1"/>
    <property type="molecule type" value="Genomic_DNA"/>
</dbReference>
<dbReference type="EC" id="2.7.13.3" evidence="2"/>
<dbReference type="PANTHER" id="PTHR43065:SF34">
    <property type="entry name" value="SPORULATION KINASE A"/>
    <property type="match status" value="1"/>
</dbReference>
<dbReference type="Gene3D" id="1.10.287.130">
    <property type="match status" value="1"/>
</dbReference>